<evidence type="ECO:0000256" key="2">
    <source>
        <dbReference type="ARBA" id="ARBA00023015"/>
    </source>
</evidence>
<dbReference type="CDD" id="cd08477">
    <property type="entry name" value="PBP2_CrgA_like_8"/>
    <property type="match status" value="1"/>
</dbReference>
<evidence type="ECO:0000313" key="7">
    <source>
        <dbReference type="Proteomes" id="UP000306317"/>
    </source>
</evidence>
<dbReference type="GO" id="GO:0043565">
    <property type="term" value="F:sequence-specific DNA binding"/>
    <property type="evidence" value="ECO:0007669"/>
    <property type="project" value="TreeGrafter"/>
</dbReference>
<proteinExistence type="inferred from homology"/>
<organism evidence="6 7">
    <name type="scientific">Rhodanobacter lindaniclasticus</name>
    <dbReference type="NCBI Taxonomy" id="75310"/>
    <lineage>
        <taxon>Bacteria</taxon>
        <taxon>Pseudomonadati</taxon>
        <taxon>Pseudomonadota</taxon>
        <taxon>Gammaproteobacteria</taxon>
        <taxon>Lysobacterales</taxon>
        <taxon>Rhodanobacteraceae</taxon>
        <taxon>Rhodanobacter</taxon>
    </lineage>
</organism>
<dbReference type="RefSeq" id="WP_136260058.1">
    <property type="nucleotide sequence ID" value="NZ_MWIO01000083.1"/>
</dbReference>
<evidence type="ECO:0000256" key="3">
    <source>
        <dbReference type="ARBA" id="ARBA00023125"/>
    </source>
</evidence>
<dbReference type="AlphaFoldDB" id="A0A4S3K7I4"/>
<dbReference type="Pfam" id="PF00126">
    <property type="entry name" value="HTH_1"/>
    <property type="match status" value="1"/>
</dbReference>
<dbReference type="PANTHER" id="PTHR30537">
    <property type="entry name" value="HTH-TYPE TRANSCRIPTIONAL REGULATOR"/>
    <property type="match status" value="1"/>
</dbReference>
<feature type="domain" description="HTH lysR-type" evidence="5">
    <location>
        <begin position="1"/>
        <end position="59"/>
    </location>
</feature>
<keyword evidence="2" id="KW-0805">Transcription regulation</keyword>
<name>A0A4S3K7I4_9GAMM</name>
<dbReference type="Gene3D" id="3.40.190.290">
    <property type="match status" value="1"/>
</dbReference>
<dbReference type="EMBL" id="MWIO01000083">
    <property type="protein sequence ID" value="THD04170.1"/>
    <property type="molecule type" value="Genomic_DNA"/>
</dbReference>
<dbReference type="Proteomes" id="UP000306317">
    <property type="component" value="Unassembled WGS sequence"/>
</dbReference>
<dbReference type="Pfam" id="PF03466">
    <property type="entry name" value="LysR_substrate"/>
    <property type="match status" value="1"/>
</dbReference>
<dbReference type="InterPro" id="IPR036388">
    <property type="entry name" value="WH-like_DNA-bd_sf"/>
</dbReference>
<gene>
    <name evidence="6" type="ORF">B1991_17965</name>
</gene>
<keyword evidence="4" id="KW-0804">Transcription</keyword>
<dbReference type="Gene3D" id="1.10.10.10">
    <property type="entry name" value="Winged helix-like DNA-binding domain superfamily/Winged helix DNA-binding domain"/>
    <property type="match status" value="1"/>
</dbReference>
<evidence type="ECO:0000259" key="5">
    <source>
        <dbReference type="PROSITE" id="PS50931"/>
    </source>
</evidence>
<dbReference type="PANTHER" id="PTHR30537:SF5">
    <property type="entry name" value="HTH-TYPE TRANSCRIPTIONAL ACTIVATOR TTDR-RELATED"/>
    <property type="match status" value="1"/>
</dbReference>
<keyword evidence="7" id="KW-1185">Reference proteome</keyword>
<protein>
    <submittedName>
        <fullName evidence="6">LysR family transcriptional regulator</fullName>
    </submittedName>
</protein>
<reference evidence="6 7" key="1">
    <citation type="submission" date="2017-02" db="EMBL/GenBank/DDBJ databases">
        <title>Whole genome sequencing of Rhodanobacter lindaniclasticus DSM 17932.</title>
        <authorList>
            <person name="Kumar S."/>
            <person name="Patil P."/>
            <person name="Patil P.B."/>
        </authorList>
    </citation>
    <scope>NUCLEOTIDE SEQUENCE [LARGE SCALE GENOMIC DNA]</scope>
    <source>
        <strain evidence="6 7">DSM 17932</strain>
    </source>
</reference>
<dbReference type="PROSITE" id="PS50931">
    <property type="entry name" value="HTH_LYSR"/>
    <property type="match status" value="1"/>
</dbReference>
<accession>A0A4S3K7I4</accession>
<dbReference type="OrthoDB" id="9810065at2"/>
<dbReference type="GO" id="GO:0003700">
    <property type="term" value="F:DNA-binding transcription factor activity"/>
    <property type="evidence" value="ECO:0007669"/>
    <property type="project" value="InterPro"/>
</dbReference>
<keyword evidence="3" id="KW-0238">DNA-binding</keyword>
<dbReference type="InterPro" id="IPR000847">
    <property type="entry name" value="LysR_HTH_N"/>
</dbReference>
<evidence type="ECO:0000256" key="4">
    <source>
        <dbReference type="ARBA" id="ARBA00023163"/>
    </source>
</evidence>
<dbReference type="SUPFAM" id="SSF46785">
    <property type="entry name" value="Winged helix' DNA-binding domain"/>
    <property type="match status" value="1"/>
</dbReference>
<dbReference type="InterPro" id="IPR005119">
    <property type="entry name" value="LysR_subst-bd"/>
</dbReference>
<dbReference type="InterPro" id="IPR058163">
    <property type="entry name" value="LysR-type_TF_proteobact-type"/>
</dbReference>
<evidence type="ECO:0000313" key="6">
    <source>
        <dbReference type="EMBL" id="THD04170.1"/>
    </source>
</evidence>
<sequence length="299" mass="32858">MNKLAGMEMFVRVVESGSFTAAAELSRVSATMVAKHVRAIEDRLGARLLHRTTRRQQLSDVGRLYYERCKQALADVELAEASASELQSSPRGRLRLVSPVSFGSHSLVPALSEYMARYPEVGVELTLDNGRPSLVDEGFELGIHIGDINESGLVARPLQPYRRRLAAAPAYLDRHGQLDHPQQLAGHECLGLSYWRRHDLWRLVGPGGATCNVAVQGRFTANQGDALRIAALNGIGIVLQPEAVLADDLATGRLLPVLPEWSLAPSPMYLIYPQNLHPTAKLRTAIDFLVERFGPSPEQ</sequence>
<dbReference type="FunFam" id="1.10.10.10:FF:000001">
    <property type="entry name" value="LysR family transcriptional regulator"/>
    <property type="match status" value="1"/>
</dbReference>
<dbReference type="SUPFAM" id="SSF53850">
    <property type="entry name" value="Periplasmic binding protein-like II"/>
    <property type="match status" value="1"/>
</dbReference>
<comment type="caution">
    <text evidence="6">The sequence shown here is derived from an EMBL/GenBank/DDBJ whole genome shotgun (WGS) entry which is preliminary data.</text>
</comment>
<dbReference type="GO" id="GO:0006351">
    <property type="term" value="P:DNA-templated transcription"/>
    <property type="evidence" value="ECO:0007669"/>
    <property type="project" value="TreeGrafter"/>
</dbReference>
<evidence type="ECO:0000256" key="1">
    <source>
        <dbReference type="ARBA" id="ARBA00009437"/>
    </source>
</evidence>
<comment type="similarity">
    <text evidence="1">Belongs to the LysR transcriptional regulatory family.</text>
</comment>
<dbReference type="InterPro" id="IPR036390">
    <property type="entry name" value="WH_DNA-bd_sf"/>
</dbReference>